<protein>
    <recommendedName>
        <fullName evidence="8">ABC-type dipeptide transporter</fullName>
        <ecNumber evidence="8">7.4.2.9</ecNumber>
    </recommendedName>
</protein>
<evidence type="ECO:0000256" key="7">
    <source>
        <dbReference type="ARBA" id="ARBA00023136"/>
    </source>
</evidence>
<evidence type="ECO:0000313" key="12">
    <source>
        <dbReference type="Proteomes" id="UP001465331"/>
    </source>
</evidence>
<dbReference type="Pfam" id="PF00005">
    <property type="entry name" value="ABC_tran"/>
    <property type="match status" value="1"/>
</dbReference>
<dbReference type="InterPro" id="IPR017871">
    <property type="entry name" value="ABC_transporter-like_CS"/>
</dbReference>
<dbReference type="EC" id="7.4.2.9" evidence="8"/>
<dbReference type="InterPro" id="IPR027417">
    <property type="entry name" value="P-loop_NTPase"/>
</dbReference>
<evidence type="ECO:0000256" key="3">
    <source>
        <dbReference type="ARBA" id="ARBA00022448"/>
    </source>
</evidence>
<comment type="subcellular location">
    <subcellularLocation>
        <location evidence="1">Cell inner membrane</location>
        <topology evidence="1">Peripheral membrane protein</topology>
    </subcellularLocation>
</comment>
<evidence type="ECO:0000259" key="10">
    <source>
        <dbReference type="PROSITE" id="PS50893"/>
    </source>
</evidence>
<comment type="caution">
    <text evidence="11">The sequence shown here is derived from an EMBL/GenBank/DDBJ whole genome shotgun (WGS) entry which is preliminary data.</text>
</comment>
<keyword evidence="7" id="KW-0472">Membrane</keyword>
<comment type="catalytic activity">
    <reaction evidence="9">
        <text>a dipeptide(out) + ATP + H2O = a dipeptide(in) + ADP + phosphate + H(+)</text>
        <dbReference type="Rhea" id="RHEA:23120"/>
        <dbReference type="ChEBI" id="CHEBI:15377"/>
        <dbReference type="ChEBI" id="CHEBI:15378"/>
        <dbReference type="ChEBI" id="CHEBI:30616"/>
        <dbReference type="ChEBI" id="CHEBI:43474"/>
        <dbReference type="ChEBI" id="CHEBI:90799"/>
        <dbReference type="ChEBI" id="CHEBI:456216"/>
        <dbReference type="EC" id="7.4.2.9"/>
    </reaction>
</comment>
<evidence type="ECO:0000256" key="2">
    <source>
        <dbReference type="ARBA" id="ARBA00005417"/>
    </source>
</evidence>
<dbReference type="InterPro" id="IPR050388">
    <property type="entry name" value="ABC_Ni/Peptide_Import"/>
</dbReference>
<reference evidence="11 12" key="1">
    <citation type="submission" date="2024-06" db="EMBL/GenBank/DDBJ databases">
        <authorList>
            <person name="Li Z."/>
            <person name="Jiang Y."/>
        </authorList>
    </citation>
    <scope>NUCLEOTIDE SEQUENCE [LARGE SCALE GENOMIC DNA]</scope>
    <source>
        <strain evidence="11 12">HSW-8</strain>
    </source>
</reference>
<dbReference type="RefSeq" id="WP_352886936.1">
    <property type="nucleotide sequence ID" value="NZ_JBEPIJ010000002.1"/>
</dbReference>
<keyword evidence="5" id="KW-0547">Nucleotide-binding</keyword>
<dbReference type="SMART" id="SM00382">
    <property type="entry name" value="AAA"/>
    <property type="match status" value="1"/>
</dbReference>
<evidence type="ECO:0000256" key="5">
    <source>
        <dbReference type="ARBA" id="ARBA00022741"/>
    </source>
</evidence>
<evidence type="ECO:0000256" key="8">
    <source>
        <dbReference type="ARBA" id="ARBA00038852"/>
    </source>
</evidence>
<keyword evidence="3" id="KW-0813">Transport</keyword>
<dbReference type="Proteomes" id="UP001465331">
    <property type="component" value="Unassembled WGS sequence"/>
</dbReference>
<dbReference type="Gene3D" id="3.40.50.300">
    <property type="entry name" value="P-loop containing nucleotide triphosphate hydrolases"/>
    <property type="match status" value="1"/>
</dbReference>
<comment type="similarity">
    <text evidence="2">Belongs to the ABC transporter superfamily.</text>
</comment>
<evidence type="ECO:0000256" key="6">
    <source>
        <dbReference type="ARBA" id="ARBA00022840"/>
    </source>
</evidence>
<evidence type="ECO:0000256" key="9">
    <source>
        <dbReference type="ARBA" id="ARBA00047356"/>
    </source>
</evidence>
<dbReference type="PROSITE" id="PS00211">
    <property type="entry name" value="ABC_TRANSPORTER_1"/>
    <property type="match status" value="1"/>
</dbReference>
<dbReference type="CDD" id="cd03257">
    <property type="entry name" value="ABC_NikE_OppD_transporters"/>
    <property type="match status" value="1"/>
</dbReference>
<dbReference type="GO" id="GO:0005524">
    <property type="term" value="F:ATP binding"/>
    <property type="evidence" value="ECO:0007669"/>
    <property type="project" value="UniProtKB-KW"/>
</dbReference>
<accession>A0ABV2A694</accession>
<dbReference type="EMBL" id="JBEPIJ010000002">
    <property type="protein sequence ID" value="MES0872780.1"/>
    <property type="molecule type" value="Genomic_DNA"/>
</dbReference>
<keyword evidence="12" id="KW-1185">Reference proteome</keyword>
<proteinExistence type="inferred from homology"/>
<sequence length="261" mass="27873">MSALLAVEGLCVHLGARAVVDDVGFSLAPGEALGIVGESGSGKSQTALALLGLCDARARVHGSIRFDDRELLGLHERELRRIRGAQIAAVFQNPGASLNPHLRIGTQLAEGLRHHRGLSRSAAMAEVLRLLDAVRIADAPRRLRQYPHELSGGMCQRVALAMALACAPRLLIADEPTTALDATTQARLLDLMRGQCRERGLALLLISHDLGVVAELCSRVLVMRAGRVVEHGAIDVVMSAPRHPYTAALLAARRALAGDER</sequence>
<dbReference type="SUPFAM" id="SSF52540">
    <property type="entry name" value="P-loop containing nucleoside triphosphate hydrolases"/>
    <property type="match status" value="1"/>
</dbReference>
<dbReference type="PANTHER" id="PTHR43297">
    <property type="entry name" value="OLIGOPEPTIDE TRANSPORT ATP-BINDING PROTEIN APPD"/>
    <property type="match status" value="1"/>
</dbReference>
<evidence type="ECO:0000256" key="4">
    <source>
        <dbReference type="ARBA" id="ARBA00022475"/>
    </source>
</evidence>
<dbReference type="InterPro" id="IPR003439">
    <property type="entry name" value="ABC_transporter-like_ATP-bd"/>
</dbReference>
<evidence type="ECO:0000256" key="1">
    <source>
        <dbReference type="ARBA" id="ARBA00004417"/>
    </source>
</evidence>
<feature type="domain" description="ABC transporter" evidence="10">
    <location>
        <begin position="5"/>
        <end position="250"/>
    </location>
</feature>
<dbReference type="PANTHER" id="PTHR43297:SF2">
    <property type="entry name" value="DIPEPTIDE TRANSPORT ATP-BINDING PROTEIN DPPD"/>
    <property type="match status" value="1"/>
</dbReference>
<keyword evidence="4" id="KW-1003">Cell membrane</keyword>
<keyword evidence="6 11" id="KW-0067">ATP-binding</keyword>
<evidence type="ECO:0000313" key="11">
    <source>
        <dbReference type="EMBL" id="MES0872780.1"/>
    </source>
</evidence>
<organism evidence="11 12">
    <name type="scientific">Sinimarinibacterium thermocellulolyticum</name>
    <dbReference type="NCBI Taxonomy" id="3170016"/>
    <lineage>
        <taxon>Bacteria</taxon>
        <taxon>Pseudomonadati</taxon>
        <taxon>Pseudomonadota</taxon>
        <taxon>Gammaproteobacteria</taxon>
        <taxon>Nevskiales</taxon>
        <taxon>Nevskiaceae</taxon>
        <taxon>Sinimarinibacterium</taxon>
    </lineage>
</organism>
<gene>
    <name evidence="11" type="ORF">ABSH63_01960</name>
</gene>
<name>A0ABV2A694_9GAMM</name>
<dbReference type="PROSITE" id="PS50893">
    <property type="entry name" value="ABC_TRANSPORTER_2"/>
    <property type="match status" value="1"/>
</dbReference>
<dbReference type="InterPro" id="IPR003593">
    <property type="entry name" value="AAA+_ATPase"/>
</dbReference>